<dbReference type="InterPro" id="IPR036249">
    <property type="entry name" value="Thioredoxin-like_sf"/>
</dbReference>
<gene>
    <name evidence="1" type="ORF">GYS09_14380</name>
    <name evidence="2" type="ORF">GYX23_14240</name>
    <name evidence="3" type="ORF">GYY14_15280</name>
</gene>
<dbReference type="Proteomes" id="UP000842809">
    <property type="component" value="Unassembled WGS sequence"/>
</dbReference>
<organism evidence="3">
    <name type="scientific">Listeria monocytogenes</name>
    <dbReference type="NCBI Taxonomy" id="1639"/>
    <lineage>
        <taxon>Bacteria</taxon>
        <taxon>Bacillati</taxon>
        <taxon>Bacillota</taxon>
        <taxon>Bacilli</taxon>
        <taxon>Bacillales</taxon>
        <taxon>Listeriaceae</taxon>
        <taxon>Listeria</taxon>
    </lineage>
</organism>
<dbReference type="Proteomes" id="UP000844415">
    <property type="component" value="Unassembled WGS sequence"/>
</dbReference>
<dbReference type="SUPFAM" id="SSF52833">
    <property type="entry name" value="Thioredoxin-like"/>
    <property type="match status" value="1"/>
</dbReference>
<dbReference type="EMBL" id="DAAJFY010000018">
    <property type="protein sequence ID" value="HAC0276727.1"/>
    <property type="molecule type" value="Genomic_DNA"/>
</dbReference>
<comment type="caution">
    <text evidence="3">The sequence shown here is derived from an EMBL/GenBank/DDBJ whole genome shotgun (WGS) entry which is preliminary data.</text>
</comment>
<reference evidence="3" key="2">
    <citation type="submission" date="2020-01" db="EMBL/GenBank/DDBJ databases">
        <authorList>
            <consortium name="NCBI Pathogen Detection Project"/>
        </authorList>
    </citation>
    <scope>NUCLEOTIDE SEQUENCE</scope>
    <source>
        <strain evidence="1">CFIAFB20100120</strain>
        <strain evidence="3">CFIAFB20170037</strain>
        <strain evidence="2">CFIAFB20170045</strain>
    </source>
</reference>
<evidence type="ECO:0000313" key="4">
    <source>
        <dbReference type="Proteomes" id="UP000841146"/>
    </source>
</evidence>
<dbReference type="RefSeq" id="WP_069027558.1">
    <property type="nucleotide sequence ID" value="NZ_JABENQ010000010.1"/>
</dbReference>
<dbReference type="GeneID" id="39492576"/>
<dbReference type="EMBL" id="DAAIJL010000018">
    <property type="protein sequence ID" value="HAB8558472.1"/>
    <property type="molecule type" value="Genomic_DNA"/>
</dbReference>
<proteinExistence type="predicted"/>
<evidence type="ECO:0008006" key="6">
    <source>
        <dbReference type="Google" id="ProtNLM"/>
    </source>
</evidence>
<evidence type="ECO:0000313" key="1">
    <source>
        <dbReference type="EMBL" id="HAB8558472.1"/>
    </source>
</evidence>
<dbReference type="Gene3D" id="3.40.30.10">
    <property type="entry name" value="Glutaredoxin"/>
    <property type="match status" value="1"/>
</dbReference>
<dbReference type="Proteomes" id="UP000841146">
    <property type="component" value="Unassembled WGS sequence"/>
</dbReference>
<evidence type="ECO:0000313" key="2">
    <source>
        <dbReference type="EMBL" id="HAC0014149.1"/>
    </source>
</evidence>
<dbReference type="EMBL" id="DAAJCS010000013">
    <property type="protein sequence ID" value="HAC0014149.1"/>
    <property type="molecule type" value="Genomic_DNA"/>
</dbReference>
<evidence type="ECO:0000313" key="5">
    <source>
        <dbReference type="Proteomes" id="UP000844415"/>
    </source>
</evidence>
<name>A0A461FAZ6_LISMN</name>
<dbReference type="AlphaFoldDB" id="A0A461FAZ6"/>
<accession>A0A461FAZ6</accession>
<sequence length="171" mass="19852">MDQSNHSVKQMTTYKHFLILLFLIPILSACNSPSDNGTKSSSETLNSSNFEQVIIDKEIGLYEKALESDNVEKIDLVKFKDITEPTQNDELIYFGRSTCIYCRKLIIENEEAIRKSPIKIFYVDTDLLTSEDKKELADFQVTEVPSFIEVNENLEYVKVDLEEFERRIHNE</sequence>
<protein>
    <recommendedName>
        <fullName evidence="6">Thioredoxin</fullName>
    </recommendedName>
</protein>
<evidence type="ECO:0000313" key="3">
    <source>
        <dbReference type="EMBL" id="HAC0276727.1"/>
    </source>
</evidence>
<reference evidence="4 5" key="1">
    <citation type="journal article" date="2018" name="Genome Biol.">
        <title>SKESA: strategic k-mer extension for scrupulous assemblies.</title>
        <authorList>
            <person name="Souvorov A."/>
            <person name="Agarwala R."/>
            <person name="Lipman D.J."/>
        </authorList>
    </citation>
    <scope>NUCLEOTIDE SEQUENCE [LARGE SCALE GENOMIC DNA]</scope>
    <source>
        <strain evidence="1 5">CFIAFB20100120</strain>
        <strain evidence="3">CFIAFB20170037</strain>
        <strain evidence="2 4">CFIAFB20170045</strain>
    </source>
</reference>